<keyword evidence="1" id="KW-0472">Membrane</keyword>
<dbReference type="GO" id="GO:0016301">
    <property type="term" value="F:kinase activity"/>
    <property type="evidence" value="ECO:0007669"/>
    <property type="project" value="UniProtKB-KW"/>
</dbReference>
<dbReference type="GO" id="GO:0042802">
    <property type="term" value="F:identical protein binding"/>
    <property type="evidence" value="ECO:0007669"/>
    <property type="project" value="TreeGrafter"/>
</dbReference>
<accession>A0AAW3H9N7</accession>
<organism evidence="3 4">
    <name type="scientific">Streptococcus gordonii</name>
    <dbReference type="NCBI Taxonomy" id="1302"/>
    <lineage>
        <taxon>Bacteria</taxon>
        <taxon>Bacillati</taxon>
        <taxon>Bacillota</taxon>
        <taxon>Bacilli</taxon>
        <taxon>Lactobacillales</taxon>
        <taxon>Streptococcaceae</taxon>
        <taxon>Streptococcus</taxon>
    </lineage>
</organism>
<evidence type="ECO:0000256" key="1">
    <source>
        <dbReference type="SAM" id="Phobius"/>
    </source>
</evidence>
<evidence type="ECO:0000313" key="3">
    <source>
        <dbReference type="EMBL" id="KJQ59614.1"/>
    </source>
</evidence>
<dbReference type="InterPro" id="IPR036890">
    <property type="entry name" value="HATPase_C_sf"/>
</dbReference>
<feature type="transmembrane region" description="Helical" evidence="1">
    <location>
        <begin position="34"/>
        <end position="65"/>
    </location>
</feature>
<dbReference type="PANTHER" id="PTHR40448">
    <property type="entry name" value="TWO-COMPONENT SENSOR HISTIDINE KINASE"/>
    <property type="match status" value="1"/>
</dbReference>
<gene>
    <name evidence="3" type="primary">hk13</name>
    <name evidence="3" type="ORF">TZ86_01485</name>
</gene>
<feature type="domain" description="Sensor histidine kinase NatK-like C-terminal" evidence="2">
    <location>
        <begin position="335"/>
        <end position="447"/>
    </location>
</feature>
<evidence type="ECO:0000313" key="4">
    <source>
        <dbReference type="Proteomes" id="UP000033658"/>
    </source>
</evidence>
<keyword evidence="3" id="KW-0418">Kinase</keyword>
<dbReference type="Gene3D" id="3.30.565.10">
    <property type="entry name" value="Histidine kinase-like ATPase, C-terminal domain"/>
    <property type="match status" value="1"/>
</dbReference>
<dbReference type="Proteomes" id="UP000033658">
    <property type="component" value="Unassembled WGS sequence"/>
</dbReference>
<keyword evidence="1" id="KW-1133">Transmembrane helix</keyword>
<comment type="caution">
    <text evidence="3">The sequence shown here is derived from an EMBL/GenBank/DDBJ whole genome shotgun (WGS) entry which is preliminary data.</text>
</comment>
<dbReference type="AlphaFoldDB" id="A0AAW3H9N7"/>
<keyword evidence="3" id="KW-0808">Transferase</keyword>
<proteinExistence type="predicted"/>
<feature type="transmembrane region" description="Helical" evidence="1">
    <location>
        <begin position="154"/>
        <end position="174"/>
    </location>
</feature>
<reference evidence="3 4" key="1">
    <citation type="submission" date="2015-02" db="EMBL/GenBank/DDBJ databases">
        <title>Evolution of amylase-binding proteins of oral streptococcal species.</title>
        <authorList>
            <person name="Haase E.M."/>
        </authorList>
    </citation>
    <scope>NUCLEOTIDE SEQUENCE [LARGE SCALE GENOMIC DNA]</scope>
    <source>
        <strain evidence="3 4">G9B</strain>
    </source>
</reference>
<sequence length="449" mass="52074">MGFLLIIIDFSILLLLHAKIYDYKITLKNYFLSIIAFSLFTLLFFILNINTIGLLLVYPIYFLIYTYFIDKGNSSRVLLVFYALFPITFWSVMYDFIIHFIVSNSKLLDFIYKSTYGVSFYSILASFMIFLLLKVFHYDFSYLKKITRDQKTNLTLFIANSTMYLYFVIIPIIGYIEIEKKISLNAYQEILTALYFLLFICFVNILDRNLRRELQAQLLLQKEIQLQNINNYSSQIEGLYKDVRSFRHDYANILTSLKIGIDERDIDMITEVYYSVLKDSGKMLKGKRFEIARLGNIVDLSFKSLLLSKLSEAQNLSIPVSLEIEKPIAIKNIDQLDFLTIVSILLDNAIEAATEVVMNADIEKSSNEGITVCFFENSKLNKQVLIIQNSTLKNEVDMTQIFERGVSSKGNGRGIGLSNIKRILKSYPNISLNTTSRDFIFRQILEIEF</sequence>
<evidence type="ECO:0000259" key="2">
    <source>
        <dbReference type="Pfam" id="PF14501"/>
    </source>
</evidence>
<dbReference type="EMBL" id="JYGL01000001">
    <property type="protein sequence ID" value="KJQ59614.1"/>
    <property type="molecule type" value="Genomic_DNA"/>
</dbReference>
<keyword evidence="1" id="KW-0812">Transmembrane</keyword>
<dbReference type="RefSeq" id="WP_045504685.1">
    <property type="nucleotide sequence ID" value="NZ_JYGL01000001.1"/>
</dbReference>
<dbReference type="Pfam" id="PF14501">
    <property type="entry name" value="HATPase_c_5"/>
    <property type="match status" value="1"/>
</dbReference>
<protein>
    <submittedName>
        <fullName evidence="3">Histidine kinase</fullName>
        <ecNumber evidence="3">2.7.3.-</ecNumber>
    </submittedName>
</protein>
<feature type="transmembrane region" description="Helical" evidence="1">
    <location>
        <begin position="186"/>
        <end position="206"/>
    </location>
</feature>
<dbReference type="InterPro" id="IPR032834">
    <property type="entry name" value="NatK-like_C"/>
</dbReference>
<dbReference type="EC" id="2.7.3.-" evidence="3"/>
<name>A0AAW3H9N7_STRGN</name>
<dbReference type="SUPFAM" id="SSF55874">
    <property type="entry name" value="ATPase domain of HSP90 chaperone/DNA topoisomerase II/histidine kinase"/>
    <property type="match status" value="1"/>
</dbReference>
<feature type="transmembrane region" description="Helical" evidence="1">
    <location>
        <begin position="77"/>
        <end position="102"/>
    </location>
</feature>
<feature type="transmembrane region" description="Helical" evidence="1">
    <location>
        <begin position="114"/>
        <end position="133"/>
    </location>
</feature>
<dbReference type="PANTHER" id="PTHR40448:SF1">
    <property type="entry name" value="TWO-COMPONENT SENSOR HISTIDINE KINASE"/>
    <property type="match status" value="1"/>
</dbReference>